<dbReference type="InterPro" id="IPR011006">
    <property type="entry name" value="CheY-like_superfamily"/>
</dbReference>
<dbReference type="GO" id="GO:0005524">
    <property type="term" value="F:ATP binding"/>
    <property type="evidence" value="ECO:0007669"/>
    <property type="project" value="UniProtKB-KW"/>
</dbReference>
<dbReference type="PROSITE" id="PS50109">
    <property type="entry name" value="HIS_KIN"/>
    <property type="match status" value="1"/>
</dbReference>
<dbReference type="EC" id="2.7.13.3" evidence="2"/>
<evidence type="ECO:0000259" key="12">
    <source>
        <dbReference type="PROSITE" id="PS50112"/>
    </source>
</evidence>
<reference evidence="14 15" key="1">
    <citation type="journal article" date="2013" name="BMC Microbiol.">
        <title>Identification of the type II cytochrome c maturation pathway in anammox bacteria by comparative genomics.</title>
        <authorList>
            <person name="Ferousi C."/>
            <person name="Speth D.R."/>
            <person name="Reimann J."/>
            <person name="Op den Camp H.J."/>
            <person name="Allen J.W."/>
            <person name="Keltjens J.T."/>
            <person name="Jetten M.S."/>
        </authorList>
    </citation>
    <scope>NUCLEOTIDE SEQUENCE [LARGE SCALE GENOMIC DNA]</scope>
    <source>
        <strain evidence="14">RU1</strain>
    </source>
</reference>
<dbReference type="PROSITE" id="PS50112">
    <property type="entry name" value="PAS"/>
    <property type="match status" value="1"/>
</dbReference>
<sequence length="803" mass="91388">MRYPLFPMKESGRTVSMQASHKILIVDDDTMMCVSLKGLLEENGYHVYAASHHDEAVQVLMKQGVDLILLDLRFHDIAELSLVNRIKEVSPDTIILVMVDQDKIKSAMSSLCLDTVDYVLKPFDPDYLKKAIEKALYKQQLEASLKRTLTEKEIISNTNKIIAASLDIREGFSQVCSELKKVIPFDRACLITSNEQGQWFQVFALAKTYTFSEINEGESFPLAGSLLEEIIKTGEPVIVNNTQNGRFWTDRVLLKERIHSRLGFPLTYKGKVLGAFTFGSEKPNSFHEQCYYYLWQIAPQLAIAMENTKLFNRIKASEERYKMLFNHAADSMMMIDLNGKILTVNQREEKIIGYTMEELLGRYIYDFLPESSKRFVSELLVMAVQKNVQTTEIEVISKNQQVLVMELDVTVVKEGGNILYLLIHFRDITRRKNLESELIEEKKKLDNIVREIGADLLVIDRHNKICWANKRLIEHHPSGNQILNQTCFETYCYLPSVPADCPSVRVFETGRISQTERVIYHNHKKKYCNVMSSPIFDKEGKVVQVLELIQDITERKQEEEKQQRLQQQLVHSDRLISIGRLAAGVAHEINTPLAILSGMIQGFLERNGSFASETLKEFKTMQKVTKRIEKTVDSLLELSHFEGNEQPKPVNINELIKDTVSLIVEQFAAKNKNIRVKLSPRLPKINGFAEQLQQVFMNLLINADDATINGDTIAITTTQKDKRTVHISFKDTGTGIAEDMMPKIFDPFFTTKEVGRGTGLGLSISYGIVKRHRGTIQVKSKIGRGTTFHISLPADCGKVTVHG</sequence>
<feature type="domain" description="Histidine kinase" evidence="10">
    <location>
        <begin position="584"/>
        <end position="796"/>
    </location>
</feature>
<gene>
    <name evidence="14" type="ORF">BROFUL_02898</name>
</gene>
<dbReference type="Pfam" id="PF00512">
    <property type="entry name" value="HisKA"/>
    <property type="match status" value="1"/>
</dbReference>
<dbReference type="PROSITE" id="PS50113">
    <property type="entry name" value="PAC"/>
    <property type="match status" value="2"/>
</dbReference>
<dbReference type="InterPro" id="IPR005467">
    <property type="entry name" value="His_kinase_dom"/>
</dbReference>
<keyword evidence="8" id="KW-0902">Two-component regulatory system</keyword>
<organism evidence="14 15">
    <name type="scientific">Candidatus Brocadia fulgida</name>
    <dbReference type="NCBI Taxonomy" id="380242"/>
    <lineage>
        <taxon>Bacteria</taxon>
        <taxon>Pseudomonadati</taxon>
        <taxon>Planctomycetota</taxon>
        <taxon>Candidatus Brocadiia</taxon>
        <taxon>Candidatus Brocadiales</taxon>
        <taxon>Candidatus Brocadiaceae</taxon>
        <taxon>Candidatus Brocadia</taxon>
    </lineage>
</organism>
<dbReference type="Gene3D" id="3.30.565.10">
    <property type="entry name" value="Histidine kinase-like ATPase, C-terminal domain"/>
    <property type="match status" value="1"/>
</dbReference>
<dbReference type="InterPro" id="IPR003594">
    <property type="entry name" value="HATPase_dom"/>
</dbReference>
<proteinExistence type="predicted"/>
<dbReference type="EMBL" id="LAQJ01000273">
    <property type="protein sequence ID" value="KKO18392.1"/>
    <property type="molecule type" value="Genomic_DNA"/>
</dbReference>
<accession>A0A0M2UR93</accession>
<keyword evidence="5" id="KW-0547">Nucleotide-binding</keyword>
<dbReference type="SUPFAM" id="SSF55874">
    <property type="entry name" value="ATPase domain of HSP90 chaperone/DNA topoisomerase II/histidine kinase"/>
    <property type="match status" value="1"/>
</dbReference>
<dbReference type="Pfam" id="PF02518">
    <property type="entry name" value="HATPase_c"/>
    <property type="match status" value="1"/>
</dbReference>
<dbReference type="Gene3D" id="3.40.50.2300">
    <property type="match status" value="1"/>
</dbReference>
<dbReference type="PANTHER" id="PTHR43065">
    <property type="entry name" value="SENSOR HISTIDINE KINASE"/>
    <property type="match status" value="1"/>
</dbReference>
<dbReference type="InterPro" id="IPR003018">
    <property type="entry name" value="GAF"/>
</dbReference>
<dbReference type="PRINTS" id="PR00344">
    <property type="entry name" value="BCTRLSENSOR"/>
</dbReference>
<dbReference type="SMART" id="SM00388">
    <property type="entry name" value="HisKA"/>
    <property type="match status" value="1"/>
</dbReference>
<dbReference type="InterPro" id="IPR003661">
    <property type="entry name" value="HisK_dim/P_dom"/>
</dbReference>
<evidence type="ECO:0000313" key="15">
    <source>
        <dbReference type="Proteomes" id="UP000034954"/>
    </source>
</evidence>
<evidence type="ECO:0000256" key="1">
    <source>
        <dbReference type="ARBA" id="ARBA00000085"/>
    </source>
</evidence>
<dbReference type="InterPro" id="IPR035965">
    <property type="entry name" value="PAS-like_dom_sf"/>
</dbReference>
<dbReference type="InterPro" id="IPR001789">
    <property type="entry name" value="Sig_transdc_resp-reg_receiver"/>
</dbReference>
<comment type="catalytic activity">
    <reaction evidence="1">
        <text>ATP + protein L-histidine = ADP + protein N-phospho-L-histidine.</text>
        <dbReference type="EC" id="2.7.13.3"/>
    </reaction>
</comment>
<evidence type="ECO:0000256" key="5">
    <source>
        <dbReference type="ARBA" id="ARBA00022741"/>
    </source>
</evidence>
<dbReference type="SUPFAM" id="SSF55785">
    <property type="entry name" value="PYP-like sensor domain (PAS domain)"/>
    <property type="match status" value="2"/>
</dbReference>
<evidence type="ECO:0000259" key="10">
    <source>
        <dbReference type="PROSITE" id="PS50109"/>
    </source>
</evidence>
<evidence type="ECO:0000256" key="6">
    <source>
        <dbReference type="ARBA" id="ARBA00022777"/>
    </source>
</evidence>
<dbReference type="CDD" id="cd00156">
    <property type="entry name" value="REC"/>
    <property type="match status" value="1"/>
</dbReference>
<evidence type="ECO:0000256" key="8">
    <source>
        <dbReference type="ARBA" id="ARBA00023012"/>
    </source>
</evidence>
<feature type="domain" description="PAS" evidence="12">
    <location>
        <begin position="317"/>
        <end position="387"/>
    </location>
</feature>
<dbReference type="SMART" id="SM00065">
    <property type="entry name" value="GAF"/>
    <property type="match status" value="1"/>
</dbReference>
<protein>
    <recommendedName>
        <fullName evidence="2">histidine kinase</fullName>
        <ecNumber evidence="2">2.7.13.3</ecNumber>
    </recommendedName>
</protein>
<keyword evidence="4" id="KW-0808">Transferase</keyword>
<dbReference type="Pfam" id="PF00989">
    <property type="entry name" value="PAS"/>
    <property type="match status" value="1"/>
</dbReference>
<dbReference type="InterPro" id="IPR036097">
    <property type="entry name" value="HisK_dim/P_sf"/>
</dbReference>
<evidence type="ECO:0000259" key="13">
    <source>
        <dbReference type="PROSITE" id="PS50113"/>
    </source>
</evidence>
<evidence type="ECO:0000259" key="11">
    <source>
        <dbReference type="PROSITE" id="PS50110"/>
    </source>
</evidence>
<dbReference type="Gene3D" id="3.30.450.20">
    <property type="entry name" value="PAS domain"/>
    <property type="match status" value="2"/>
</dbReference>
<dbReference type="GO" id="GO:0000155">
    <property type="term" value="F:phosphorelay sensor kinase activity"/>
    <property type="evidence" value="ECO:0007669"/>
    <property type="project" value="InterPro"/>
</dbReference>
<dbReference type="SUPFAM" id="SSF47384">
    <property type="entry name" value="Homodimeric domain of signal transducing histidine kinase"/>
    <property type="match status" value="1"/>
</dbReference>
<dbReference type="InterPro" id="IPR001610">
    <property type="entry name" value="PAC"/>
</dbReference>
<dbReference type="Proteomes" id="UP000034954">
    <property type="component" value="Unassembled WGS sequence"/>
</dbReference>
<evidence type="ECO:0000256" key="7">
    <source>
        <dbReference type="ARBA" id="ARBA00022840"/>
    </source>
</evidence>
<dbReference type="NCBIfam" id="TIGR00229">
    <property type="entry name" value="sensory_box"/>
    <property type="match status" value="1"/>
</dbReference>
<evidence type="ECO:0000256" key="2">
    <source>
        <dbReference type="ARBA" id="ARBA00012438"/>
    </source>
</evidence>
<evidence type="ECO:0000256" key="3">
    <source>
        <dbReference type="ARBA" id="ARBA00022553"/>
    </source>
</evidence>
<dbReference type="Pfam" id="PF00072">
    <property type="entry name" value="Response_reg"/>
    <property type="match status" value="1"/>
</dbReference>
<keyword evidence="6 14" id="KW-0418">Kinase</keyword>
<dbReference type="Pfam" id="PF13185">
    <property type="entry name" value="GAF_2"/>
    <property type="match status" value="1"/>
</dbReference>
<feature type="domain" description="Response regulatory" evidence="11">
    <location>
        <begin position="22"/>
        <end position="136"/>
    </location>
</feature>
<comment type="caution">
    <text evidence="14">The sequence shown here is derived from an EMBL/GenBank/DDBJ whole genome shotgun (WGS) entry which is preliminary data.</text>
</comment>
<dbReference type="InterPro" id="IPR000014">
    <property type="entry name" value="PAS"/>
</dbReference>
<dbReference type="InterPro" id="IPR036890">
    <property type="entry name" value="HATPase_C_sf"/>
</dbReference>
<name>A0A0M2UR93_9BACT</name>
<dbReference type="SMART" id="SM00091">
    <property type="entry name" value="PAS"/>
    <property type="match status" value="1"/>
</dbReference>
<dbReference type="SUPFAM" id="SSF55781">
    <property type="entry name" value="GAF domain-like"/>
    <property type="match status" value="1"/>
</dbReference>
<dbReference type="InterPro" id="IPR013656">
    <property type="entry name" value="PAS_4"/>
</dbReference>
<feature type="domain" description="PAC" evidence="13">
    <location>
        <begin position="389"/>
        <end position="440"/>
    </location>
</feature>
<dbReference type="SUPFAM" id="SSF52172">
    <property type="entry name" value="CheY-like"/>
    <property type="match status" value="1"/>
</dbReference>
<dbReference type="InterPro" id="IPR000700">
    <property type="entry name" value="PAS-assoc_C"/>
</dbReference>
<evidence type="ECO:0000256" key="9">
    <source>
        <dbReference type="PROSITE-ProRule" id="PRU00169"/>
    </source>
</evidence>
<feature type="domain" description="PAC" evidence="13">
    <location>
        <begin position="512"/>
        <end position="564"/>
    </location>
</feature>
<dbReference type="InterPro" id="IPR004358">
    <property type="entry name" value="Sig_transdc_His_kin-like_C"/>
</dbReference>
<feature type="modified residue" description="4-aspartylphosphate" evidence="9">
    <location>
        <position position="71"/>
    </location>
</feature>
<dbReference type="SMART" id="SM00387">
    <property type="entry name" value="HATPase_c"/>
    <property type="match status" value="1"/>
</dbReference>
<dbReference type="Gene3D" id="1.10.287.130">
    <property type="match status" value="1"/>
</dbReference>
<dbReference type="InterPro" id="IPR013767">
    <property type="entry name" value="PAS_fold"/>
</dbReference>
<evidence type="ECO:0000256" key="4">
    <source>
        <dbReference type="ARBA" id="ARBA00022679"/>
    </source>
</evidence>
<dbReference type="InterPro" id="IPR029016">
    <property type="entry name" value="GAF-like_dom_sf"/>
</dbReference>
<dbReference type="CDD" id="cd00082">
    <property type="entry name" value="HisKA"/>
    <property type="match status" value="1"/>
</dbReference>
<dbReference type="Pfam" id="PF08448">
    <property type="entry name" value="PAS_4"/>
    <property type="match status" value="1"/>
</dbReference>
<evidence type="ECO:0000313" key="14">
    <source>
        <dbReference type="EMBL" id="KKO18392.1"/>
    </source>
</evidence>
<dbReference type="AlphaFoldDB" id="A0A0M2UR93"/>
<dbReference type="SMART" id="SM00448">
    <property type="entry name" value="REC"/>
    <property type="match status" value="1"/>
</dbReference>
<keyword evidence="3 9" id="KW-0597">Phosphoprotein</keyword>
<dbReference type="CDD" id="cd00130">
    <property type="entry name" value="PAS"/>
    <property type="match status" value="1"/>
</dbReference>
<keyword evidence="7" id="KW-0067">ATP-binding</keyword>
<dbReference type="PANTHER" id="PTHR43065:SF42">
    <property type="entry name" value="TWO-COMPONENT SENSOR PPRA"/>
    <property type="match status" value="1"/>
</dbReference>
<keyword evidence="15" id="KW-1185">Reference proteome</keyword>
<dbReference type="Gene3D" id="3.30.450.40">
    <property type="match status" value="1"/>
</dbReference>
<dbReference type="PROSITE" id="PS50110">
    <property type="entry name" value="RESPONSE_REGULATORY"/>
    <property type="match status" value="1"/>
</dbReference>
<dbReference type="GO" id="GO:0006355">
    <property type="term" value="P:regulation of DNA-templated transcription"/>
    <property type="evidence" value="ECO:0007669"/>
    <property type="project" value="InterPro"/>
</dbReference>
<dbReference type="SMART" id="SM00086">
    <property type="entry name" value="PAC"/>
    <property type="match status" value="2"/>
</dbReference>